<name>A0A4V3DEF2_9PROT</name>
<evidence type="ECO:0000313" key="8">
    <source>
        <dbReference type="EMBL" id="TDQ81012.1"/>
    </source>
</evidence>
<dbReference type="Gene3D" id="1.10.10.10">
    <property type="entry name" value="Winged helix-like DNA-binding domain superfamily/Winged helix DNA-binding domain"/>
    <property type="match status" value="1"/>
</dbReference>
<dbReference type="PANTHER" id="PTHR46577:SF1">
    <property type="entry name" value="HTH-TYPE TRANSCRIPTIONAL REGULATORY PROTEIN GABR"/>
    <property type="match status" value="1"/>
</dbReference>
<dbReference type="Pfam" id="PF00392">
    <property type="entry name" value="GntR"/>
    <property type="match status" value="1"/>
</dbReference>
<dbReference type="InterPro" id="IPR004839">
    <property type="entry name" value="Aminotransferase_I/II_large"/>
</dbReference>
<evidence type="ECO:0000256" key="6">
    <source>
        <dbReference type="SAM" id="MobiDB-lite"/>
    </source>
</evidence>
<dbReference type="GO" id="GO:0003677">
    <property type="term" value="F:DNA binding"/>
    <property type="evidence" value="ECO:0007669"/>
    <property type="project" value="UniProtKB-KW"/>
</dbReference>
<dbReference type="GO" id="GO:0030170">
    <property type="term" value="F:pyridoxal phosphate binding"/>
    <property type="evidence" value="ECO:0007669"/>
    <property type="project" value="InterPro"/>
</dbReference>
<organism evidence="8 9">
    <name type="scientific">Dongia mobilis</name>
    <dbReference type="NCBI Taxonomy" id="578943"/>
    <lineage>
        <taxon>Bacteria</taxon>
        <taxon>Pseudomonadati</taxon>
        <taxon>Pseudomonadota</taxon>
        <taxon>Alphaproteobacteria</taxon>
        <taxon>Rhodospirillales</taxon>
        <taxon>Dongiaceae</taxon>
        <taxon>Dongia</taxon>
    </lineage>
</organism>
<dbReference type="CDD" id="cd00609">
    <property type="entry name" value="AAT_like"/>
    <property type="match status" value="1"/>
</dbReference>
<accession>A0A4V3DEF2</accession>
<dbReference type="CDD" id="cd07377">
    <property type="entry name" value="WHTH_GntR"/>
    <property type="match status" value="1"/>
</dbReference>
<evidence type="ECO:0000256" key="2">
    <source>
        <dbReference type="ARBA" id="ARBA00022898"/>
    </source>
</evidence>
<evidence type="ECO:0000256" key="3">
    <source>
        <dbReference type="ARBA" id="ARBA00023015"/>
    </source>
</evidence>
<evidence type="ECO:0000256" key="1">
    <source>
        <dbReference type="ARBA" id="ARBA00005384"/>
    </source>
</evidence>
<dbReference type="InterPro" id="IPR036388">
    <property type="entry name" value="WH-like_DNA-bd_sf"/>
</dbReference>
<dbReference type="SUPFAM" id="SSF46785">
    <property type="entry name" value="Winged helix' DNA-binding domain"/>
    <property type="match status" value="1"/>
</dbReference>
<dbReference type="InterPro" id="IPR015421">
    <property type="entry name" value="PyrdxlP-dep_Trfase_major"/>
</dbReference>
<dbReference type="RefSeq" id="WP_208109864.1">
    <property type="nucleotide sequence ID" value="NZ_SNYW01000010.1"/>
</dbReference>
<keyword evidence="4" id="KW-0238">DNA-binding</keyword>
<sequence length="514" mass="57139">MAPRQIRQRKGPDGPRQQLGHDSKSILFHLEPDRTTTLQAQLRRMLVSAILDGQIPPGSPLPSCRALAQSLKIARNTVVLAYQDLTEEGFLIARERSGFFVNPEIVSVRPKEAAAGAAAADGAEPDWVTRFKRRPTQQRNIVKPANWQDFPYPFIYGQVDQSLFPLAAWRECSRQALSVNAVREWVRDRFAEDDPQLIEQIRTRVLPRRGVRVAADEILVTVGAQQALYLLSTLLFDHKTRFGIEDPGYTDARNIAALRAGHLVPLPVDDHGLVHGPELNACDYVYVTPSHQFPTTVTMSLERRNGLLDLAQRRDFVVIEDDYESELTHQGSPQPALKSLDRHGRVIFVSSLSKTLAPGLRMGFVVGPRPLIAELRALRRLMIRHPAANNQRTVALFLADGHHDTLLRKLCNVYRERLAAAVTALARHLPEFTVNLTAGGTALWIRGPEGLDMSQIATEAASRGVVIEPGAVHFMEQPGPANFCRLGVSSIPTDRIEPGIRLLAEAVRAHRSRA</sequence>
<dbReference type="PROSITE" id="PS50949">
    <property type="entry name" value="HTH_GNTR"/>
    <property type="match status" value="1"/>
</dbReference>
<feature type="region of interest" description="Disordered" evidence="6">
    <location>
        <begin position="1"/>
        <end position="22"/>
    </location>
</feature>
<dbReference type="SUPFAM" id="SSF53383">
    <property type="entry name" value="PLP-dependent transferases"/>
    <property type="match status" value="1"/>
</dbReference>
<reference evidence="8 9" key="1">
    <citation type="submission" date="2019-03" db="EMBL/GenBank/DDBJ databases">
        <title>Genomic Encyclopedia of Type Strains, Phase III (KMG-III): the genomes of soil and plant-associated and newly described type strains.</title>
        <authorList>
            <person name="Whitman W."/>
        </authorList>
    </citation>
    <scope>NUCLEOTIDE SEQUENCE [LARGE SCALE GENOMIC DNA]</scope>
    <source>
        <strain evidence="8 9">CGMCC 1.7660</strain>
    </source>
</reference>
<dbReference type="Pfam" id="PF00155">
    <property type="entry name" value="Aminotran_1_2"/>
    <property type="match status" value="1"/>
</dbReference>
<dbReference type="GO" id="GO:0003700">
    <property type="term" value="F:DNA-binding transcription factor activity"/>
    <property type="evidence" value="ECO:0007669"/>
    <property type="project" value="InterPro"/>
</dbReference>
<protein>
    <submittedName>
        <fullName evidence="8">GntR family transcriptional regulator</fullName>
    </submittedName>
</protein>
<keyword evidence="5" id="KW-0804">Transcription</keyword>
<evidence type="ECO:0000313" key="9">
    <source>
        <dbReference type="Proteomes" id="UP000295783"/>
    </source>
</evidence>
<dbReference type="EMBL" id="SNYW01000010">
    <property type="protein sequence ID" value="TDQ81012.1"/>
    <property type="molecule type" value="Genomic_DNA"/>
</dbReference>
<evidence type="ECO:0000259" key="7">
    <source>
        <dbReference type="PROSITE" id="PS50949"/>
    </source>
</evidence>
<evidence type="ECO:0000256" key="5">
    <source>
        <dbReference type="ARBA" id="ARBA00023163"/>
    </source>
</evidence>
<gene>
    <name evidence="8" type="ORF">A8950_2882</name>
</gene>
<dbReference type="InterPro" id="IPR036390">
    <property type="entry name" value="WH_DNA-bd_sf"/>
</dbReference>
<dbReference type="Proteomes" id="UP000295783">
    <property type="component" value="Unassembled WGS sequence"/>
</dbReference>
<feature type="domain" description="HTH gntR-type" evidence="7">
    <location>
        <begin position="36"/>
        <end position="104"/>
    </location>
</feature>
<keyword evidence="3" id="KW-0805">Transcription regulation</keyword>
<keyword evidence="9" id="KW-1185">Reference proteome</keyword>
<proteinExistence type="inferred from homology"/>
<comment type="similarity">
    <text evidence="1">In the C-terminal section; belongs to the class-I pyridoxal-phosphate-dependent aminotransferase family.</text>
</comment>
<evidence type="ECO:0000256" key="4">
    <source>
        <dbReference type="ARBA" id="ARBA00023125"/>
    </source>
</evidence>
<dbReference type="InterPro" id="IPR051446">
    <property type="entry name" value="HTH_trans_reg/aminotransferase"/>
</dbReference>
<dbReference type="InterPro" id="IPR000524">
    <property type="entry name" value="Tscrpt_reg_HTH_GntR"/>
</dbReference>
<dbReference type="SMART" id="SM00345">
    <property type="entry name" value="HTH_GNTR"/>
    <property type="match status" value="1"/>
</dbReference>
<dbReference type="AlphaFoldDB" id="A0A4V3DEF2"/>
<dbReference type="Gene3D" id="3.40.640.10">
    <property type="entry name" value="Type I PLP-dependent aspartate aminotransferase-like (Major domain)"/>
    <property type="match status" value="1"/>
</dbReference>
<comment type="caution">
    <text evidence="8">The sequence shown here is derived from an EMBL/GenBank/DDBJ whole genome shotgun (WGS) entry which is preliminary data.</text>
</comment>
<dbReference type="PANTHER" id="PTHR46577">
    <property type="entry name" value="HTH-TYPE TRANSCRIPTIONAL REGULATORY PROTEIN GABR"/>
    <property type="match status" value="1"/>
</dbReference>
<keyword evidence="2" id="KW-0663">Pyridoxal phosphate</keyword>
<dbReference type="InterPro" id="IPR015424">
    <property type="entry name" value="PyrdxlP-dep_Trfase"/>
</dbReference>